<accession>A0ABY4S4N2</accession>
<dbReference type="InterPro" id="IPR004276">
    <property type="entry name" value="GlycoTrans_28_N"/>
</dbReference>
<gene>
    <name evidence="3" type="ORF">MW290_10195</name>
</gene>
<dbReference type="Gene3D" id="3.40.50.2000">
    <property type="entry name" value="Glycogen Phosphorylase B"/>
    <property type="match status" value="2"/>
</dbReference>
<evidence type="ECO:0000259" key="1">
    <source>
        <dbReference type="Pfam" id="PF03033"/>
    </source>
</evidence>
<evidence type="ECO:0000313" key="3">
    <source>
        <dbReference type="EMBL" id="URI06290.1"/>
    </source>
</evidence>
<dbReference type="Proteomes" id="UP001056201">
    <property type="component" value="Chromosome 1"/>
</dbReference>
<dbReference type="CDD" id="cd03784">
    <property type="entry name" value="GT1_Gtf-like"/>
    <property type="match status" value="1"/>
</dbReference>
<dbReference type="InterPro" id="IPR050426">
    <property type="entry name" value="Glycosyltransferase_28"/>
</dbReference>
<dbReference type="PANTHER" id="PTHR48050:SF13">
    <property type="entry name" value="STEROL 3-BETA-GLUCOSYLTRANSFERASE UGT80A2"/>
    <property type="match status" value="1"/>
</dbReference>
<name>A0ABY4S4N2_AQUTE</name>
<dbReference type="InterPro" id="IPR002213">
    <property type="entry name" value="UDP_glucos_trans"/>
</dbReference>
<dbReference type="InterPro" id="IPR010610">
    <property type="entry name" value="EryCIII-like_C"/>
</dbReference>
<feature type="domain" description="Erythromycin biosynthesis protein CIII-like C-terminal" evidence="2">
    <location>
        <begin position="298"/>
        <end position="409"/>
    </location>
</feature>
<dbReference type="Pfam" id="PF03033">
    <property type="entry name" value="Glyco_transf_28"/>
    <property type="match status" value="1"/>
</dbReference>
<dbReference type="Pfam" id="PF06722">
    <property type="entry name" value="EryCIII-like_C"/>
    <property type="match status" value="1"/>
</dbReference>
<organism evidence="3 4">
    <name type="scientific">Aquincola tertiaricarbonis</name>
    <dbReference type="NCBI Taxonomy" id="391953"/>
    <lineage>
        <taxon>Bacteria</taxon>
        <taxon>Pseudomonadati</taxon>
        <taxon>Pseudomonadota</taxon>
        <taxon>Betaproteobacteria</taxon>
        <taxon>Burkholderiales</taxon>
        <taxon>Sphaerotilaceae</taxon>
        <taxon>Aquincola</taxon>
    </lineage>
</organism>
<dbReference type="SUPFAM" id="SSF53756">
    <property type="entry name" value="UDP-Glycosyltransferase/glycogen phosphorylase"/>
    <property type="match status" value="1"/>
</dbReference>
<keyword evidence="4" id="KW-1185">Reference proteome</keyword>
<dbReference type="EMBL" id="CP097635">
    <property type="protein sequence ID" value="URI06290.1"/>
    <property type="molecule type" value="Genomic_DNA"/>
</dbReference>
<reference evidence="3" key="1">
    <citation type="submission" date="2022-05" db="EMBL/GenBank/DDBJ databases">
        <title>An RpoN-dependent PEP-CTERM gene is involved in floc formation of an Aquincola tertiaricarbonis strain.</title>
        <authorList>
            <person name="Qiu D."/>
            <person name="Xia M."/>
        </authorList>
    </citation>
    <scope>NUCLEOTIDE SEQUENCE</scope>
    <source>
        <strain evidence="3">RN12</strain>
    </source>
</reference>
<proteinExistence type="predicted"/>
<evidence type="ECO:0000259" key="2">
    <source>
        <dbReference type="Pfam" id="PF06722"/>
    </source>
</evidence>
<dbReference type="RefSeq" id="WP_250194553.1">
    <property type="nucleotide sequence ID" value="NZ_CP097635.1"/>
</dbReference>
<dbReference type="PANTHER" id="PTHR48050">
    <property type="entry name" value="STEROL 3-BETA-GLUCOSYLTRANSFERASE"/>
    <property type="match status" value="1"/>
</dbReference>
<evidence type="ECO:0000313" key="4">
    <source>
        <dbReference type="Proteomes" id="UP001056201"/>
    </source>
</evidence>
<feature type="domain" description="Glycosyltransferase family 28 N-terminal" evidence="1">
    <location>
        <begin position="7"/>
        <end position="60"/>
    </location>
</feature>
<sequence>MTAPLHVLIATLGSAGDIHPFLALGQALQARGHRVTVLCPEVFGPLVQQAGLGFGAMGSTAQYEAVTQEPDLWDARKGFGVIWRHLREGLRLLPDHVQALPPDEPLLLVCHPLALASADLCRTQRPGLPIVGAYLAPQNLRTVHHPLTLGPLAVPAWVPMAWRRWAWRRIDQQLIDPLTVPDLNALRRERGLPPIAHFVAHLQAVPDLTATLFAPWFGPAQPDWPQPRVEGGFLLYDRPGQAVLSPELQRFLAAGPPPLVFTPGTGHRHAAGYFRAALQAVQALGRRAVFLTGHPEQLPAALPPEVLAQAYASFRSLLPQAAALVHHGGIGSTAEALRAGVPQLVVPFAHDQFDNARRVRALGVGDALPAGHASPARLRRRLQALLDRPDLAAHCATLAAQAAADRPLPRLCDAIEALARVQPGEARLKCGGEAS</sequence>
<protein>
    <submittedName>
        <fullName evidence="3">Glycosyltransferase</fullName>
    </submittedName>
</protein>